<evidence type="ECO:0000256" key="2">
    <source>
        <dbReference type="ARBA" id="ARBA00010742"/>
    </source>
</evidence>
<keyword evidence="6" id="KW-1185">Reference proteome</keyword>
<evidence type="ECO:0000259" key="4">
    <source>
        <dbReference type="Pfam" id="PF09084"/>
    </source>
</evidence>
<gene>
    <name evidence="5" type="ORF">JFN91_04645</name>
</gene>
<evidence type="ECO:0000256" key="3">
    <source>
        <dbReference type="ARBA" id="ARBA00022729"/>
    </source>
</evidence>
<comment type="subcellular location">
    <subcellularLocation>
        <location evidence="1">Periplasm</location>
    </subcellularLocation>
</comment>
<dbReference type="Pfam" id="PF09084">
    <property type="entry name" value="NMT1"/>
    <property type="match status" value="1"/>
</dbReference>
<dbReference type="InterPro" id="IPR015168">
    <property type="entry name" value="SsuA/THI5"/>
</dbReference>
<evidence type="ECO:0000313" key="5">
    <source>
        <dbReference type="EMBL" id="MBJ6749492.1"/>
    </source>
</evidence>
<dbReference type="PANTHER" id="PTHR30024">
    <property type="entry name" value="ALIPHATIC SULFONATES-BINDING PROTEIN-RELATED"/>
    <property type="match status" value="1"/>
</dbReference>
<dbReference type="PANTHER" id="PTHR30024:SF47">
    <property type="entry name" value="TAURINE-BINDING PERIPLASMIC PROTEIN"/>
    <property type="match status" value="1"/>
</dbReference>
<accession>A0ABS0YC32</accession>
<protein>
    <submittedName>
        <fullName evidence="5">ABC transporter substrate-binding protein</fullName>
    </submittedName>
</protein>
<dbReference type="SUPFAM" id="SSF53850">
    <property type="entry name" value="Periplasmic binding protein-like II"/>
    <property type="match status" value="1"/>
</dbReference>
<evidence type="ECO:0000256" key="1">
    <source>
        <dbReference type="ARBA" id="ARBA00004418"/>
    </source>
</evidence>
<comment type="similarity">
    <text evidence="2">Belongs to the bacterial solute-binding protein SsuA/TauA family.</text>
</comment>
<name>A0ABS0YC32_9BACT</name>
<feature type="domain" description="SsuA/THI5-like" evidence="4">
    <location>
        <begin position="41"/>
        <end position="104"/>
    </location>
</feature>
<dbReference type="Gene3D" id="3.40.190.10">
    <property type="entry name" value="Periplasmic binding protein-like II"/>
    <property type="match status" value="1"/>
</dbReference>
<dbReference type="Proteomes" id="UP000614714">
    <property type="component" value="Unassembled WGS sequence"/>
</dbReference>
<comment type="caution">
    <text evidence="5">The sequence shown here is derived from an EMBL/GenBank/DDBJ whole genome shotgun (WGS) entry which is preliminary data.</text>
</comment>
<dbReference type="RefSeq" id="WP_199388030.1">
    <property type="nucleotide sequence ID" value="NZ_JAEMHL010000002.1"/>
</dbReference>
<proteinExistence type="inferred from homology"/>
<dbReference type="EMBL" id="JAEMHL010000002">
    <property type="protein sequence ID" value="MBJ6749492.1"/>
    <property type="molecule type" value="Genomic_DNA"/>
</dbReference>
<keyword evidence="3" id="KW-0732">Signal</keyword>
<sequence>MRRLGSLLLILSLALLAVGVRPDSARAAAVIRLGYLDDPGSALVLLADAGNLFKEEGLEVKPVRFKDSAGGLASLAAGKVDVGAFAVRETLMAIARGDRLRIIAGGGTDRTGSLLDEVDASARLEREDRGIVVILSDLPGAPDKETLAKLVSTLIKADLLLHNHPDRAWSSIARHRPAEGRNFSFDPDPDYYRLAGIWKRLDLQAPNMERSFLADHVYDEIYCDALHDLREGEGEADPVLKKLADKAVCPPDCCPTGKKKRNDKGGSQ</sequence>
<organism evidence="5 6">
    <name type="scientific">Geomonas anaerohicana</name>
    <dbReference type="NCBI Taxonomy" id="2798583"/>
    <lineage>
        <taxon>Bacteria</taxon>
        <taxon>Pseudomonadati</taxon>
        <taxon>Thermodesulfobacteriota</taxon>
        <taxon>Desulfuromonadia</taxon>
        <taxon>Geobacterales</taxon>
        <taxon>Geobacteraceae</taxon>
        <taxon>Geomonas</taxon>
    </lineage>
</organism>
<evidence type="ECO:0000313" key="6">
    <source>
        <dbReference type="Proteomes" id="UP000614714"/>
    </source>
</evidence>
<reference evidence="5 6" key="1">
    <citation type="submission" date="2020-12" db="EMBL/GenBank/DDBJ databases">
        <title>Geomonas sp. Red421, isolated from paddy soil.</title>
        <authorList>
            <person name="Xu Z."/>
            <person name="Zhang Z."/>
            <person name="Masuda Y."/>
            <person name="Itoh H."/>
            <person name="Senoo K."/>
        </authorList>
    </citation>
    <scope>NUCLEOTIDE SEQUENCE [LARGE SCALE GENOMIC DNA]</scope>
    <source>
        <strain evidence="5 6">Red421</strain>
    </source>
</reference>